<keyword evidence="1" id="KW-0472">Membrane</keyword>
<gene>
    <name evidence="2" type="ORF">EOD41_06830</name>
</gene>
<dbReference type="RefSeq" id="WP_127704038.1">
    <property type="nucleotide sequence ID" value="NZ_SACK01000002.1"/>
</dbReference>
<evidence type="ECO:0000256" key="1">
    <source>
        <dbReference type="SAM" id="Phobius"/>
    </source>
</evidence>
<dbReference type="OrthoDB" id="767369at2"/>
<organism evidence="2 3">
    <name type="scientific">Mucilaginibacter limnophilus</name>
    <dbReference type="NCBI Taxonomy" id="1932778"/>
    <lineage>
        <taxon>Bacteria</taxon>
        <taxon>Pseudomonadati</taxon>
        <taxon>Bacteroidota</taxon>
        <taxon>Sphingobacteriia</taxon>
        <taxon>Sphingobacteriales</taxon>
        <taxon>Sphingobacteriaceae</taxon>
        <taxon>Mucilaginibacter</taxon>
    </lineage>
</organism>
<keyword evidence="1" id="KW-1133">Transmembrane helix</keyword>
<dbReference type="AlphaFoldDB" id="A0A3S2UMZ0"/>
<name>A0A3S2UMZ0_9SPHI</name>
<feature type="transmembrane region" description="Helical" evidence="1">
    <location>
        <begin position="40"/>
        <end position="62"/>
    </location>
</feature>
<dbReference type="EMBL" id="SACK01000002">
    <property type="protein sequence ID" value="RVU01669.1"/>
    <property type="molecule type" value="Genomic_DNA"/>
</dbReference>
<evidence type="ECO:0000313" key="3">
    <source>
        <dbReference type="Proteomes" id="UP000282759"/>
    </source>
</evidence>
<feature type="transmembrane region" description="Helical" evidence="1">
    <location>
        <begin position="130"/>
        <end position="150"/>
    </location>
</feature>
<sequence length="168" mass="18808">MSFKTYLIEFAWLLAAFVITYVALPFTFGNWSLDINMHDTYLTVVPVLIRMPLFVIVTFVMFSIKEAFKKYSDALPNVIIIISGAVSIIEITWLSRWSAFFSMNSGGWTIYPPLSALPNKVSHTETNSGLLNTMIGAQALIIVIIVIVAYKWGSSKGRTKIFVPSSRS</sequence>
<evidence type="ECO:0000313" key="2">
    <source>
        <dbReference type="EMBL" id="RVU01669.1"/>
    </source>
</evidence>
<reference evidence="2 3" key="1">
    <citation type="submission" date="2019-01" db="EMBL/GenBank/DDBJ databases">
        <authorList>
            <person name="Chen W.-M."/>
        </authorList>
    </citation>
    <scope>NUCLEOTIDE SEQUENCE [LARGE SCALE GENOMIC DNA]</scope>
    <source>
        <strain evidence="2 3">YBJ-36</strain>
    </source>
</reference>
<keyword evidence="3" id="KW-1185">Reference proteome</keyword>
<feature type="transmembrane region" description="Helical" evidence="1">
    <location>
        <begin position="74"/>
        <end position="94"/>
    </location>
</feature>
<keyword evidence="1" id="KW-0812">Transmembrane</keyword>
<feature type="transmembrane region" description="Helical" evidence="1">
    <location>
        <begin position="7"/>
        <end position="28"/>
    </location>
</feature>
<comment type="caution">
    <text evidence="2">The sequence shown here is derived from an EMBL/GenBank/DDBJ whole genome shotgun (WGS) entry which is preliminary data.</text>
</comment>
<dbReference type="Proteomes" id="UP000282759">
    <property type="component" value="Unassembled WGS sequence"/>
</dbReference>
<proteinExistence type="predicted"/>
<accession>A0A3S2UMZ0</accession>
<protein>
    <submittedName>
        <fullName evidence="2">Uncharacterized protein</fullName>
    </submittedName>
</protein>